<name>A0ABT7MRH9_9BACL</name>
<sequence length="259" mass="30586">MRTILIEDEHHILRMMERLIQAEPNLKWMGSFHDPFQALDFLANQEVDLVFLDIEMPQMSGLDFAKRLPETTQVVFTTAHSQYAVEAFNLQATHYLLKPITEQMIHDLIPRVSKRYAETLSTDHHRTCTIQCLDHFSVKTQDSDLVKWPTQKTEELFAYLIFHRDKVVNKWLIAETLYPDIDEPQRALHNVYNLVYRLKKTLAEYDLSITVQTINNGYSLHLDDACLCDYHDWLDAKEKPFPQTDLSTRLFVDKDYTWH</sequence>
<evidence type="ECO:0000259" key="7">
    <source>
        <dbReference type="PROSITE" id="PS50110"/>
    </source>
</evidence>
<reference evidence="8 9" key="1">
    <citation type="submission" date="2023-06" db="EMBL/GenBank/DDBJ databases">
        <title>Influencing factors and mechanism of Cr(VI) reduction by facultative anaerobic Exiguobacterium sp. PY14.</title>
        <authorList>
            <person name="Zou L."/>
        </authorList>
    </citation>
    <scope>NUCLEOTIDE SEQUENCE [LARGE SCALE GENOMIC DNA]</scope>
    <source>
        <strain evidence="8 9">PY14</strain>
    </source>
</reference>
<keyword evidence="1 6" id="KW-0597">Phosphoprotein</keyword>
<evidence type="ECO:0000256" key="1">
    <source>
        <dbReference type="ARBA" id="ARBA00022553"/>
    </source>
</evidence>
<dbReference type="SUPFAM" id="SSF46894">
    <property type="entry name" value="C-terminal effector domain of the bipartite response regulators"/>
    <property type="match status" value="1"/>
</dbReference>
<dbReference type="SUPFAM" id="SSF52172">
    <property type="entry name" value="CheY-like"/>
    <property type="match status" value="1"/>
</dbReference>
<dbReference type="InterPro" id="IPR016032">
    <property type="entry name" value="Sig_transdc_resp-reg_C-effctor"/>
</dbReference>
<dbReference type="Gene3D" id="1.10.10.10">
    <property type="entry name" value="Winged helix-like DNA-binding domain superfamily/Winged helix DNA-binding domain"/>
    <property type="match status" value="1"/>
</dbReference>
<evidence type="ECO:0000256" key="4">
    <source>
        <dbReference type="ARBA" id="ARBA00023125"/>
    </source>
</evidence>
<evidence type="ECO:0000256" key="3">
    <source>
        <dbReference type="ARBA" id="ARBA00023015"/>
    </source>
</evidence>
<comment type="caution">
    <text evidence="8">The sequence shown here is derived from an EMBL/GenBank/DDBJ whole genome shotgun (WGS) entry which is preliminary data.</text>
</comment>
<evidence type="ECO:0000256" key="5">
    <source>
        <dbReference type="ARBA" id="ARBA00023163"/>
    </source>
</evidence>
<dbReference type="InterPro" id="IPR036388">
    <property type="entry name" value="WH-like_DNA-bd_sf"/>
</dbReference>
<dbReference type="Proteomes" id="UP001230807">
    <property type="component" value="Unassembled WGS sequence"/>
</dbReference>
<evidence type="ECO:0000313" key="8">
    <source>
        <dbReference type="EMBL" id="MDL5377813.1"/>
    </source>
</evidence>
<dbReference type="InterPro" id="IPR001789">
    <property type="entry name" value="Sig_transdc_resp-reg_receiver"/>
</dbReference>
<protein>
    <submittedName>
        <fullName evidence="8">Response regulator</fullName>
    </submittedName>
</protein>
<dbReference type="Pfam" id="PF00072">
    <property type="entry name" value="Response_reg"/>
    <property type="match status" value="1"/>
</dbReference>
<organism evidence="8 9">
    <name type="scientific">Exiguobacterium mexicanum</name>
    <dbReference type="NCBI Taxonomy" id="340146"/>
    <lineage>
        <taxon>Bacteria</taxon>
        <taxon>Bacillati</taxon>
        <taxon>Bacillota</taxon>
        <taxon>Bacilli</taxon>
        <taxon>Bacillales</taxon>
        <taxon>Bacillales Family XII. Incertae Sedis</taxon>
        <taxon>Exiguobacterium</taxon>
    </lineage>
</organism>
<gene>
    <name evidence="8" type="ORF">QR695_12465</name>
</gene>
<feature type="modified residue" description="4-aspartylphosphate" evidence="6">
    <location>
        <position position="53"/>
    </location>
</feature>
<evidence type="ECO:0000313" key="9">
    <source>
        <dbReference type="Proteomes" id="UP001230807"/>
    </source>
</evidence>
<dbReference type="PANTHER" id="PTHR48111:SF17">
    <property type="entry name" value="TRANSCRIPTIONAL REGULATORY PROTEIN YPDB"/>
    <property type="match status" value="1"/>
</dbReference>
<dbReference type="PROSITE" id="PS50110">
    <property type="entry name" value="RESPONSE_REGULATORY"/>
    <property type="match status" value="1"/>
</dbReference>
<feature type="domain" description="Response regulatory" evidence="7">
    <location>
        <begin position="2"/>
        <end position="113"/>
    </location>
</feature>
<evidence type="ECO:0000256" key="6">
    <source>
        <dbReference type="PROSITE-ProRule" id="PRU00169"/>
    </source>
</evidence>
<evidence type="ECO:0000256" key="2">
    <source>
        <dbReference type="ARBA" id="ARBA00023012"/>
    </source>
</evidence>
<accession>A0ABT7MRH9</accession>
<dbReference type="PANTHER" id="PTHR48111">
    <property type="entry name" value="REGULATOR OF RPOS"/>
    <property type="match status" value="1"/>
</dbReference>
<keyword evidence="3" id="KW-0805">Transcription regulation</keyword>
<keyword evidence="4" id="KW-0238">DNA-binding</keyword>
<dbReference type="SMART" id="SM00448">
    <property type="entry name" value="REC"/>
    <property type="match status" value="1"/>
</dbReference>
<dbReference type="InterPro" id="IPR039420">
    <property type="entry name" value="WalR-like"/>
</dbReference>
<dbReference type="InterPro" id="IPR011006">
    <property type="entry name" value="CheY-like_superfamily"/>
</dbReference>
<proteinExistence type="predicted"/>
<keyword evidence="9" id="KW-1185">Reference proteome</keyword>
<dbReference type="Gene3D" id="3.40.50.2300">
    <property type="match status" value="1"/>
</dbReference>
<keyword evidence="2" id="KW-0902">Two-component regulatory system</keyword>
<dbReference type="RefSeq" id="WP_214833672.1">
    <property type="nucleotide sequence ID" value="NZ_CP183077.1"/>
</dbReference>
<keyword evidence="5" id="KW-0804">Transcription</keyword>
<dbReference type="EMBL" id="JASWER010000012">
    <property type="protein sequence ID" value="MDL5377813.1"/>
    <property type="molecule type" value="Genomic_DNA"/>
</dbReference>